<dbReference type="Proteomes" id="UP001057134">
    <property type="component" value="Chromosome"/>
</dbReference>
<reference evidence="1" key="1">
    <citation type="submission" date="2018-02" db="EMBL/GenBank/DDBJ databases">
        <authorList>
            <person name="Kim S.-K."/>
            <person name="Jung H.-I."/>
            <person name="Lee S.-W."/>
        </authorList>
    </citation>
    <scope>NUCLEOTIDE SEQUENCE</scope>
    <source>
        <strain evidence="1">SK3146</strain>
    </source>
</reference>
<keyword evidence="2" id="KW-1185">Reference proteome</keyword>
<sequence>MDGMLETIDQIPWRRLTTAYGRGTDIPRLIRNRQYKELAGLIEHQSTLWQATPWALLMLLRELAGRKPEEVDADEIELYLSVTSAFAGRNLGAEQPPGTMGSLLDEACLWPVDEEEDELLWEDEEPRGYDPDHFFGYYYFSYALLKRAEPMFASIKDNNARLAPAVQELLQLLAEEEG</sequence>
<name>A0ABY4RN27_9BACL</name>
<reference evidence="1" key="2">
    <citation type="journal article" date="2021" name="J Anim Sci Technol">
        <title>Complete genome sequence of Paenibacillus konkukensis sp. nov. SK3146 as a potential probiotic strain.</title>
        <authorList>
            <person name="Jung H.I."/>
            <person name="Park S."/>
            <person name="Niu K.M."/>
            <person name="Lee S.W."/>
            <person name="Kothari D."/>
            <person name="Yi K.J."/>
            <person name="Kim S.K."/>
        </authorList>
    </citation>
    <scope>NUCLEOTIDE SEQUENCE</scope>
    <source>
        <strain evidence="1">SK3146</strain>
    </source>
</reference>
<evidence type="ECO:0000313" key="1">
    <source>
        <dbReference type="EMBL" id="UQZ82963.1"/>
    </source>
</evidence>
<organism evidence="1 2">
    <name type="scientific">Paenibacillus konkukensis</name>
    <dbReference type="NCBI Taxonomy" id="2020716"/>
    <lineage>
        <taxon>Bacteria</taxon>
        <taxon>Bacillati</taxon>
        <taxon>Bacillota</taxon>
        <taxon>Bacilli</taxon>
        <taxon>Bacillales</taxon>
        <taxon>Paenibacillaceae</taxon>
        <taxon>Paenibacillus</taxon>
    </lineage>
</organism>
<evidence type="ECO:0000313" key="2">
    <source>
        <dbReference type="Proteomes" id="UP001057134"/>
    </source>
</evidence>
<protein>
    <submittedName>
        <fullName evidence="1">Uncharacterized protein</fullName>
    </submittedName>
</protein>
<dbReference type="RefSeq" id="WP_249865042.1">
    <property type="nucleotide sequence ID" value="NZ_CP027059.1"/>
</dbReference>
<dbReference type="EMBL" id="CP027059">
    <property type="protein sequence ID" value="UQZ82963.1"/>
    <property type="molecule type" value="Genomic_DNA"/>
</dbReference>
<gene>
    <name evidence="1" type="ORF">SK3146_02123</name>
</gene>
<accession>A0ABY4RN27</accession>
<proteinExistence type="predicted"/>